<feature type="active site" evidence="8">
    <location>
        <position position="65"/>
    </location>
</feature>
<dbReference type="InterPro" id="IPR020103">
    <property type="entry name" value="PsdUridine_synth_cat_dom_sf"/>
</dbReference>
<evidence type="ECO:0000259" key="10">
    <source>
        <dbReference type="Pfam" id="PF00849"/>
    </source>
</evidence>
<dbReference type="EC" id="5.4.99.-" evidence="9"/>
<evidence type="ECO:0000256" key="6">
    <source>
        <dbReference type="ARBA" id="ARBA00036916"/>
    </source>
</evidence>
<dbReference type="GO" id="GO:0008033">
    <property type="term" value="P:tRNA processing"/>
    <property type="evidence" value="ECO:0007669"/>
    <property type="project" value="UniProtKB-KW"/>
</dbReference>
<dbReference type="HOGENOM" id="CLU_016902_11_1_6"/>
<dbReference type="CDD" id="cd02869">
    <property type="entry name" value="PseudoU_synth_RluA_like"/>
    <property type="match status" value="1"/>
</dbReference>
<dbReference type="Pfam" id="PF00849">
    <property type="entry name" value="PseudoU_synth_2"/>
    <property type="match status" value="1"/>
</dbReference>
<dbReference type="PANTHER" id="PTHR21600">
    <property type="entry name" value="MITOCHONDRIAL RNA PSEUDOURIDINE SYNTHASE"/>
    <property type="match status" value="1"/>
</dbReference>
<keyword evidence="4 9" id="KW-0413">Isomerase</keyword>
<evidence type="ECO:0000256" key="1">
    <source>
        <dbReference type="ARBA" id="ARBA00010876"/>
    </source>
</evidence>
<name>Q2SDB4_HAHCH</name>
<dbReference type="FunFam" id="3.30.2350.10:FF:000005">
    <property type="entry name" value="Pseudouridine synthase"/>
    <property type="match status" value="1"/>
</dbReference>
<dbReference type="GO" id="GO:0003723">
    <property type="term" value="F:RNA binding"/>
    <property type="evidence" value="ECO:0007669"/>
    <property type="project" value="InterPro"/>
</dbReference>
<keyword evidence="3" id="KW-0819">tRNA processing</keyword>
<evidence type="ECO:0000313" key="11">
    <source>
        <dbReference type="EMBL" id="ABC31360.1"/>
    </source>
</evidence>
<comment type="catalytic activity">
    <reaction evidence="9">
        <text>a uridine in RNA = a pseudouridine in RNA</text>
        <dbReference type="Rhea" id="RHEA:48348"/>
        <dbReference type="Rhea" id="RHEA-COMP:12068"/>
        <dbReference type="Rhea" id="RHEA-COMP:12069"/>
        <dbReference type="ChEBI" id="CHEBI:65314"/>
        <dbReference type="ChEBI" id="CHEBI:65315"/>
    </reaction>
</comment>
<comment type="function">
    <text evidence="9">Responsible for synthesis of pseudouridine from uracil.</text>
</comment>
<comment type="catalytic activity">
    <reaction evidence="6">
        <text>uridine(746) in 23S rRNA = pseudouridine(746) in 23S rRNA</text>
        <dbReference type="Rhea" id="RHEA:42548"/>
        <dbReference type="Rhea" id="RHEA-COMP:10109"/>
        <dbReference type="Rhea" id="RHEA-COMP:10110"/>
        <dbReference type="ChEBI" id="CHEBI:65314"/>
        <dbReference type="ChEBI" id="CHEBI:65315"/>
        <dbReference type="EC" id="5.4.99.29"/>
    </reaction>
</comment>
<keyword evidence="12" id="KW-1185">Reference proteome</keyword>
<sequence>MQDDFVYSPPTDPWLETLYEDKDIIVVNKPSGILTSPGRGAHLYDSVWSRVKEKHPLSHVVHRLDLATSGVLVLALRRKAEKELKRQFMQREVRKTYVAKVWGVIKEDQGEVDLPLICDWPNRPKQKVCFEHGKPAVTGYRVLAREENATLVELYPITGRSHQLRVHMLSLGHPILGDRFYASPEALAASERLLLHAQSLSFKHPYSGEDMTFHTPADFAQSRG</sequence>
<dbReference type="PANTHER" id="PTHR21600:SF91">
    <property type="entry name" value="DUAL-SPECIFICITY RNA PSEUDOURIDINE SYNTHASE RLUA"/>
    <property type="match status" value="1"/>
</dbReference>
<evidence type="ECO:0000256" key="3">
    <source>
        <dbReference type="ARBA" id="ARBA00022694"/>
    </source>
</evidence>
<reference evidence="11 12" key="1">
    <citation type="journal article" date="2005" name="Nucleic Acids Res.">
        <title>Genomic blueprint of Hahella chejuensis, a marine microbe producing an algicidal agent.</title>
        <authorList>
            <person name="Jeong H."/>
            <person name="Yim J.H."/>
            <person name="Lee C."/>
            <person name="Choi S.-H."/>
            <person name="Park Y.K."/>
            <person name="Yoon S.H."/>
            <person name="Hur C.-G."/>
            <person name="Kang H.-Y."/>
            <person name="Kim D."/>
            <person name="Lee H.H."/>
            <person name="Park K.H."/>
            <person name="Park S.-H."/>
            <person name="Park H.-S."/>
            <person name="Lee H.K."/>
            <person name="Oh T.K."/>
            <person name="Kim J.F."/>
        </authorList>
    </citation>
    <scope>NUCLEOTIDE SEQUENCE [LARGE SCALE GENOMIC DNA]</scope>
    <source>
        <strain evidence="11 12">KCTC 2396</strain>
    </source>
</reference>
<dbReference type="KEGG" id="hch:HCH_04661"/>
<dbReference type="InterPro" id="IPR006145">
    <property type="entry name" value="PsdUridine_synth_RsuA/RluA"/>
</dbReference>
<dbReference type="InterPro" id="IPR006224">
    <property type="entry name" value="PsdUridine_synth_RluA-like_CS"/>
</dbReference>
<evidence type="ECO:0000256" key="7">
    <source>
        <dbReference type="ARBA" id="ARBA00037305"/>
    </source>
</evidence>
<dbReference type="GO" id="GO:0000455">
    <property type="term" value="P:enzyme-directed rRNA pseudouridine synthesis"/>
    <property type="evidence" value="ECO:0007669"/>
    <property type="project" value="TreeGrafter"/>
</dbReference>
<proteinExistence type="inferred from homology"/>
<evidence type="ECO:0000256" key="8">
    <source>
        <dbReference type="PIRSR" id="PIRSR606225-1"/>
    </source>
</evidence>
<dbReference type="Proteomes" id="UP000000238">
    <property type="component" value="Chromosome"/>
</dbReference>
<dbReference type="NCBIfam" id="NF007543">
    <property type="entry name" value="PRK10158.1"/>
    <property type="match status" value="1"/>
</dbReference>
<gene>
    <name evidence="11" type="ordered locus">HCH_04661</name>
</gene>
<evidence type="ECO:0000313" key="12">
    <source>
        <dbReference type="Proteomes" id="UP000000238"/>
    </source>
</evidence>
<protein>
    <recommendedName>
        <fullName evidence="9">Pseudouridine synthase</fullName>
        <ecNumber evidence="9">5.4.99.-</ecNumber>
    </recommendedName>
</protein>
<accession>Q2SDB4</accession>
<dbReference type="InterPro" id="IPR050188">
    <property type="entry name" value="RluA_PseudoU_synthase"/>
</dbReference>
<dbReference type="InterPro" id="IPR006225">
    <property type="entry name" value="PsdUridine_synth_RluC/D"/>
</dbReference>
<evidence type="ECO:0000256" key="9">
    <source>
        <dbReference type="RuleBase" id="RU362028"/>
    </source>
</evidence>
<dbReference type="GO" id="GO:0160151">
    <property type="term" value="F:tRNA pseudouridine(32) synthase activity"/>
    <property type="evidence" value="ECO:0007669"/>
    <property type="project" value="UniProtKB-EC"/>
</dbReference>
<dbReference type="RefSeq" id="WP_011398425.1">
    <property type="nucleotide sequence ID" value="NC_007645.1"/>
</dbReference>
<comment type="catalytic activity">
    <reaction evidence="5">
        <text>uridine(32) in tRNA = pseudouridine(32) in tRNA</text>
        <dbReference type="Rhea" id="RHEA:42544"/>
        <dbReference type="Rhea" id="RHEA-COMP:10107"/>
        <dbReference type="Rhea" id="RHEA-COMP:10108"/>
        <dbReference type="ChEBI" id="CHEBI:65314"/>
        <dbReference type="ChEBI" id="CHEBI:65315"/>
        <dbReference type="EC" id="5.4.99.28"/>
    </reaction>
</comment>
<organism evidence="11 12">
    <name type="scientific">Hahella chejuensis (strain KCTC 2396)</name>
    <dbReference type="NCBI Taxonomy" id="349521"/>
    <lineage>
        <taxon>Bacteria</taxon>
        <taxon>Pseudomonadati</taxon>
        <taxon>Pseudomonadota</taxon>
        <taxon>Gammaproteobacteria</taxon>
        <taxon>Oceanospirillales</taxon>
        <taxon>Hahellaceae</taxon>
        <taxon>Hahella</taxon>
    </lineage>
</organism>
<dbReference type="STRING" id="349521.HCH_04661"/>
<dbReference type="eggNOG" id="COG0564">
    <property type="taxonomic scope" value="Bacteria"/>
</dbReference>
<dbReference type="Gene3D" id="3.30.2350.10">
    <property type="entry name" value="Pseudouridine synthase"/>
    <property type="match status" value="1"/>
</dbReference>
<dbReference type="EMBL" id="CP000155">
    <property type="protein sequence ID" value="ABC31360.1"/>
    <property type="molecule type" value="Genomic_DNA"/>
</dbReference>
<dbReference type="NCBIfam" id="TIGR00005">
    <property type="entry name" value="rluA_subfam"/>
    <property type="match status" value="1"/>
</dbReference>
<dbReference type="OrthoDB" id="9807829at2"/>
<evidence type="ECO:0000256" key="4">
    <source>
        <dbReference type="ARBA" id="ARBA00023235"/>
    </source>
</evidence>
<dbReference type="AlphaFoldDB" id="Q2SDB4"/>
<keyword evidence="2" id="KW-0698">rRNA processing</keyword>
<evidence type="ECO:0000256" key="5">
    <source>
        <dbReference type="ARBA" id="ARBA00036184"/>
    </source>
</evidence>
<comment type="similarity">
    <text evidence="1 9">Belongs to the pseudouridine synthase RluA family.</text>
</comment>
<dbReference type="SUPFAM" id="SSF55120">
    <property type="entry name" value="Pseudouridine synthase"/>
    <property type="match status" value="1"/>
</dbReference>
<feature type="domain" description="Pseudouridine synthase RsuA/RluA-like" evidence="10">
    <location>
        <begin position="23"/>
        <end position="169"/>
    </location>
</feature>
<evidence type="ECO:0000256" key="2">
    <source>
        <dbReference type="ARBA" id="ARBA00022552"/>
    </source>
</evidence>
<dbReference type="PROSITE" id="PS01129">
    <property type="entry name" value="PSI_RLU"/>
    <property type="match status" value="1"/>
</dbReference>
<comment type="function">
    <text evidence="7">Dual specificity enzyme that catalyzes the synthesis of pseudouridine from uracil-746 in 23S ribosomal RNA and from uracil-32 in the anticodon stem and loop of transfer RNAs.</text>
</comment>
<dbReference type="GO" id="GO:0160142">
    <property type="term" value="F:23S rRNA pseudouridine(746) synthase activity"/>
    <property type="evidence" value="ECO:0007669"/>
    <property type="project" value="UniProtKB-EC"/>
</dbReference>